<protein>
    <submittedName>
        <fullName evidence="2">Uncharacterized protein</fullName>
    </submittedName>
</protein>
<reference evidence="2" key="2">
    <citation type="journal article" date="2015" name="Data Brief">
        <title>Shoot transcriptome of the giant reed, Arundo donax.</title>
        <authorList>
            <person name="Barrero R.A."/>
            <person name="Guerrero F.D."/>
            <person name="Moolhuijzen P."/>
            <person name="Goolsby J.A."/>
            <person name="Tidwell J."/>
            <person name="Bellgard S.E."/>
            <person name="Bellgard M.I."/>
        </authorList>
    </citation>
    <scope>NUCLEOTIDE SEQUENCE</scope>
    <source>
        <tissue evidence="2">Shoot tissue taken approximately 20 cm above the soil surface</tissue>
    </source>
</reference>
<sequence>MALATLESGGLKLRSGREREQAGKARPLPVAAPLFIALRRCH</sequence>
<dbReference type="AlphaFoldDB" id="A0A0A9AT01"/>
<proteinExistence type="predicted"/>
<accession>A0A0A9AT01</accession>
<feature type="region of interest" description="Disordered" evidence="1">
    <location>
        <begin position="1"/>
        <end position="25"/>
    </location>
</feature>
<name>A0A0A9AT01_ARUDO</name>
<reference evidence="2" key="1">
    <citation type="submission" date="2014-09" db="EMBL/GenBank/DDBJ databases">
        <authorList>
            <person name="Magalhaes I.L.F."/>
            <person name="Oliveira U."/>
            <person name="Santos F.R."/>
            <person name="Vidigal T.H.D.A."/>
            <person name="Brescovit A.D."/>
            <person name="Santos A.J."/>
        </authorList>
    </citation>
    <scope>NUCLEOTIDE SEQUENCE</scope>
    <source>
        <tissue evidence="2">Shoot tissue taken approximately 20 cm above the soil surface</tissue>
    </source>
</reference>
<evidence type="ECO:0000313" key="2">
    <source>
        <dbReference type="EMBL" id="JAD54879.1"/>
    </source>
</evidence>
<organism evidence="2">
    <name type="scientific">Arundo donax</name>
    <name type="common">Giant reed</name>
    <name type="synonym">Donax arundinaceus</name>
    <dbReference type="NCBI Taxonomy" id="35708"/>
    <lineage>
        <taxon>Eukaryota</taxon>
        <taxon>Viridiplantae</taxon>
        <taxon>Streptophyta</taxon>
        <taxon>Embryophyta</taxon>
        <taxon>Tracheophyta</taxon>
        <taxon>Spermatophyta</taxon>
        <taxon>Magnoliopsida</taxon>
        <taxon>Liliopsida</taxon>
        <taxon>Poales</taxon>
        <taxon>Poaceae</taxon>
        <taxon>PACMAD clade</taxon>
        <taxon>Arundinoideae</taxon>
        <taxon>Arundineae</taxon>
        <taxon>Arundo</taxon>
    </lineage>
</organism>
<evidence type="ECO:0000256" key="1">
    <source>
        <dbReference type="SAM" id="MobiDB-lite"/>
    </source>
</evidence>
<dbReference type="EMBL" id="GBRH01243016">
    <property type="protein sequence ID" value="JAD54879.1"/>
    <property type="molecule type" value="Transcribed_RNA"/>
</dbReference>